<evidence type="ECO:0000313" key="2">
    <source>
        <dbReference type="Proteomes" id="UP001597110"/>
    </source>
</evidence>
<gene>
    <name evidence="1" type="ORF">ACFQ0E_15300</name>
</gene>
<dbReference type="Proteomes" id="UP001597110">
    <property type="component" value="Unassembled WGS sequence"/>
</dbReference>
<dbReference type="RefSeq" id="WP_386825263.1">
    <property type="nucleotide sequence ID" value="NZ_JBHTIF010000003.1"/>
</dbReference>
<keyword evidence="2" id="KW-1185">Reference proteome</keyword>
<evidence type="ECO:0000313" key="1">
    <source>
        <dbReference type="EMBL" id="MFD0726963.1"/>
    </source>
</evidence>
<dbReference type="NCBIfam" id="TIGR01635">
    <property type="entry name" value="tail_comp_S"/>
    <property type="match status" value="1"/>
</dbReference>
<dbReference type="InterPro" id="IPR006522">
    <property type="entry name" value="Phage_virion_morphogenesis"/>
</dbReference>
<protein>
    <submittedName>
        <fullName evidence="1">Phage virion morphogenesis protein</fullName>
    </submittedName>
</protein>
<accession>A0ABW2YFP3</accession>
<organism evidence="1 2">
    <name type="scientific">Lysobacter brunescens</name>
    <dbReference type="NCBI Taxonomy" id="262323"/>
    <lineage>
        <taxon>Bacteria</taxon>
        <taxon>Pseudomonadati</taxon>
        <taxon>Pseudomonadota</taxon>
        <taxon>Gammaproteobacteria</taxon>
        <taxon>Lysobacterales</taxon>
        <taxon>Lysobacteraceae</taxon>
        <taxon>Lysobacter</taxon>
    </lineage>
</organism>
<dbReference type="Pfam" id="PF05069">
    <property type="entry name" value="Phage_tail_S"/>
    <property type="match status" value="1"/>
</dbReference>
<name>A0ABW2YFP3_9GAMM</name>
<dbReference type="EMBL" id="JBHTIF010000003">
    <property type="protein sequence ID" value="MFD0726963.1"/>
    <property type="molecule type" value="Genomic_DNA"/>
</dbReference>
<sequence length="153" mass="17497">MSDDLTALETWAEPLLARLSPGERRALSMTMGREIRRSQHARVQAQLDADGRQFVPRKALRDQAGRIRRQRDGKLFRQLTKADYLRVQATPDGVAVGFFGRVARIALVHQEGLVDQVKPGGPSVRYERRKLLGFTPEDRERMRDLLLQHLSAR</sequence>
<comment type="caution">
    <text evidence="1">The sequence shown here is derived from an EMBL/GenBank/DDBJ whole genome shotgun (WGS) entry which is preliminary data.</text>
</comment>
<proteinExistence type="predicted"/>
<reference evidence="2" key="1">
    <citation type="journal article" date="2019" name="Int. J. Syst. Evol. Microbiol.">
        <title>The Global Catalogue of Microorganisms (GCM) 10K type strain sequencing project: providing services to taxonomists for standard genome sequencing and annotation.</title>
        <authorList>
            <consortium name="The Broad Institute Genomics Platform"/>
            <consortium name="The Broad Institute Genome Sequencing Center for Infectious Disease"/>
            <person name="Wu L."/>
            <person name="Ma J."/>
        </authorList>
    </citation>
    <scope>NUCLEOTIDE SEQUENCE [LARGE SCALE GENOMIC DNA]</scope>
    <source>
        <strain evidence="2">CCUG 55585</strain>
    </source>
</reference>